<evidence type="ECO:0000256" key="2">
    <source>
        <dbReference type="ARBA" id="ARBA00005216"/>
    </source>
</evidence>
<dbReference type="GO" id="GO:0006564">
    <property type="term" value="P:L-serine biosynthetic process"/>
    <property type="evidence" value="ECO:0007669"/>
    <property type="project" value="UniProtKB-KW"/>
</dbReference>
<dbReference type="Proteomes" id="UP000051621">
    <property type="component" value="Unassembled WGS sequence"/>
</dbReference>
<dbReference type="SUPFAM" id="SSF55021">
    <property type="entry name" value="ACT-like"/>
    <property type="match status" value="1"/>
</dbReference>
<proteinExistence type="inferred from homology"/>
<dbReference type="RefSeq" id="WP_057743427.1">
    <property type="nucleotide sequence ID" value="NZ_AZEF01000017.1"/>
</dbReference>
<dbReference type="InterPro" id="IPR045865">
    <property type="entry name" value="ACT-like_dom_sf"/>
</dbReference>
<evidence type="ECO:0000256" key="9">
    <source>
        <dbReference type="ARBA" id="ARBA00023027"/>
    </source>
</evidence>
<name>A0A0R1M219_9LACO</name>
<evidence type="ECO:0000256" key="11">
    <source>
        <dbReference type="ARBA" id="ARBA00030455"/>
    </source>
</evidence>
<dbReference type="GO" id="GO:0004617">
    <property type="term" value="F:phosphoglycerate dehydrogenase activity"/>
    <property type="evidence" value="ECO:0007669"/>
    <property type="project" value="UniProtKB-EC"/>
</dbReference>
<evidence type="ECO:0000313" key="17">
    <source>
        <dbReference type="Proteomes" id="UP000051621"/>
    </source>
</evidence>
<keyword evidence="17" id="KW-1185">Reference proteome</keyword>
<dbReference type="EC" id="1.1.1.95" evidence="5"/>
<keyword evidence="8 14" id="KW-0560">Oxidoreductase</keyword>
<dbReference type="InterPro" id="IPR050857">
    <property type="entry name" value="D-2-hydroxyacid_DH"/>
</dbReference>
<dbReference type="CDD" id="cd12174">
    <property type="entry name" value="PGDH_like_3"/>
    <property type="match status" value="1"/>
</dbReference>
<comment type="catalytic activity">
    <reaction evidence="12">
        <text>(R)-2-hydroxyglutarate + NAD(+) = 2-oxoglutarate + NADH + H(+)</text>
        <dbReference type="Rhea" id="RHEA:49612"/>
        <dbReference type="ChEBI" id="CHEBI:15378"/>
        <dbReference type="ChEBI" id="CHEBI:15801"/>
        <dbReference type="ChEBI" id="CHEBI:16810"/>
        <dbReference type="ChEBI" id="CHEBI:57540"/>
        <dbReference type="ChEBI" id="CHEBI:57945"/>
        <dbReference type="EC" id="1.1.1.399"/>
    </reaction>
</comment>
<dbReference type="AlphaFoldDB" id="A0A0R1M219"/>
<dbReference type="Gene3D" id="3.40.50.720">
    <property type="entry name" value="NAD(P)-binding Rossmann-like Domain"/>
    <property type="match status" value="2"/>
</dbReference>
<evidence type="ECO:0000256" key="3">
    <source>
        <dbReference type="ARBA" id="ARBA00005854"/>
    </source>
</evidence>
<keyword evidence="9" id="KW-0520">NAD</keyword>
<feature type="domain" description="ACT" evidence="15">
    <location>
        <begin position="317"/>
        <end position="390"/>
    </location>
</feature>
<dbReference type="Pfam" id="PF02826">
    <property type="entry name" value="2-Hacid_dh_C"/>
    <property type="match status" value="1"/>
</dbReference>
<comment type="catalytic activity">
    <reaction evidence="13">
        <text>(2R)-3-phosphoglycerate + NAD(+) = 3-phosphooxypyruvate + NADH + H(+)</text>
        <dbReference type="Rhea" id="RHEA:12641"/>
        <dbReference type="ChEBI" id="CHEBI:15378"/>
        <dbReference type="ChEBI" id="CHEBI:18110"/>
        <dbReference type="ChEBI" id="CHEBI:57540"/>
        <dbReference type="ChEBI" id="CHEBI:57945"/>
        <dbReference type="ChEBI" id="CHEBI:58272"/>
        <dbReference type="EC" id="1.1.1.95"/>
    </reaction>
</comment>
<evidence type="ECO:0000256" key="8">
    <source>
        <dbReference type="ARBA" id="ARBA00023002"/>
    </source>
</evidence>
<dbReference type="InterPro" id="IPR002912">
    <property type="entry name" value="ACT_dom"/>
</dbReference>
<evidence type="ECO:0000313" key="16">
    <source>
        <dbReference type="EMBL" id="KRL02000.1"/>
    </source>
</evidence>
<evidence type="ECO:0000256" key="10">
    <source>
        <dbReference type="ARBA" id="ARBA00023299"/>
    </source>
</evidence>
<comment type="pathway">
    <text evidence="2">Amino-acid biosynthesis; L-serine biosynthesis; L-serine from 3-phospho-D-glycerate: step 1/3.</text>
</comment>
<dbReference type="GO" id="GO:0051287">
    <property type="term" value="F:NAD binding"/>
    <property type="evidence" value="ECO:0007669"/>
    <property type="project" value="InterPro"/>
</dbReference>
<evidence type="ECO:0000259" key="15">
    <source>
        <dbReference type="PROSITE" id="PS51671"/>
    </source>
</evidence>
<dbReference type="InterPro" id="IPR036291">
    <property type="entry name" value="NAD(P)-bd_dom_sf"/>
</dbReference>
<comment type="similarity">
    <text evidence="3 14">Belongs to the D-isomer specific 2-hydroxyacid dehydrogenase family.</text>
</comment>
<dbReference type="SUPFAM" id="SSF52283">
    <property type="entry name" value="Formate/glycerate dehydrogenase catalytic domain-like"/>
    <property type="match status" value="1"/>
</dbReference>
<dbReference type="OrthoDB" id="9805416at2"/>
<evidence type="ECO:0000256" key="1">
    <source>
        <dbReference type="ARBA" id="ARBA00003800"/>
    </source>
</evidence>
<evidence type="ECO:0000256" key="13">
    <source>
        <dbReference type="ARBA" id="ARBA00048731"/>
    </source>
</evidence>
<evidence type="ECO:0000256" key="14">
    <source>
        <dbReference type="RuleBase" id="RU003719"/>
    </source>
</evidence>
<sequence>MKYDIKTYNVIAQEGLDIFPTEKYTINQNDKPQALLIRSQDMHKTKFGTSVLAIARAGAGVNNIPLLEANANGTVVFNTPGSNANAVKELIVAMLILATRPVVASAAWAKKIAGADVSTQTERGKNHFAGTELLGKTIGVIGLGAVGSRVARAAADLGMRVIGYDPYISVEHAWKLSNDIPRAEKLEDLLRQSDYVTIHIPYTEKNKDLINTEELKQMKPNAVLLNYSRWGIVNEKAVVAALAQNEIRRYSTDFSSNEIIDNDKIVITPHIGGTTLEAEVNGAKMAAQTLRKYLETGNIINSVNFPAVEMPFDSPLRLTLIHQNVPNMVGRITTILANDELNIDNMINRSRDKVAYTMIDMSETSAEQLTKLRGELMAIPEVIRVRALHRQ</sequence>
<evidence type="ECO:0000256" key="4">
    <source>
        <dbReference type="ARBA" id="ARBA00013001"/>
    </source>
</evidence>
<comment type="function">
    <text evidence="1">Catalyzes the reversible oxidation of 3-phospho-D-glycerate to 3-phosphonooxypyruvate, the first step of the phosphorylated L-serine biosynthesis pathway. Also catalyzes the reversible oxidation of 2-hydroxyglutarate to 2-oxoglutarate.</text>
</comment>
<comment type="caution">
    <text evidence="16">The sequence shown here is derived from an EMBL/GenBank/DDBJ whole genome shotgun (WGS) entry which is preliminary data.</text>
</comment>
<dbReference type="Pfam" id="PF13291">
    <property type="entry name" value="ACT_4"/>
    <property type="match status" value="1"/>
</dbReference>
<gene>
    <name evidence="16" type="ORF">FC81_GL000990</name>
</gene>
<accession>A0A0R1M219</accession>
<dbReference type="SUPFAM" id="SSF51735">
    <property type="entry name" value="NAD(P)-binding Rossmann-fold domains"/>
    <property type="match status" value="1"/>
</dbReference>
<dbReference type="PANTHER" id="PTHR42789">
    <property type="entry name" value="D-ISOMER SPECIFIC 2-HYDROXYACID DEHYDROGENASE FAMILY PROTEIN (AFU_ORTHOLOGUE AFUA_6G10090)"/>
    <property type="match status" value="1"/>
</dbReference>
<protein>
    <recommendedName>
        <fullName evidence="6">D-3-phosphoglycerate dehydrogenase</fullName>
        <ecNumber evidence="4">1.1.1.399</ecNumber>
        <ecNumber evidence="5">1.1.1.95</ecNumber>
    </recommendedName>
    <alternativeName>
        <fullName evidence="11">2-oxoglutarate reductase</fullName>
    </alternativeName>
</protein>
<dbReference type="PATRIC" id="fig|1423731.3.peg.1018"/>
<dbReference type="InterPro" id="IPR006139">
    <property type="entry name" value="D-isomer_2_OHA_DH_cat_dom"/>
</dbReference>
<dbReference type="EC" id="1.1.1.399" evidence="4"/>
<dbReference type="PROSITE" id="PS00065">
    <property type="entry name" value="D_2_HYDROXYACID_DH_1"/>
    <property type="match status" value="1"/>
</dbReference>
<keyword evidence="10" id="KW-0718">Serine biosynthesis</keyword>
<dbReference type="PANTHER" id="PTHR42789:SF1">
    <property type="entry name" value="D-ISOMER SPECIFIC 2-HYDROXYACID DEHYDROGENASE FAMILY PROTEIN (AFU_ORTHOLOGUE AFUA_6G10090)"/>
    <property type="match status" value="1"/>
</dbReference>
<evidence type="ECO:0000256" key="5">
    <source>
        <dbReference type="ARBA" id="ARBA00013143"/>
    </source>
</evidence>
<evidence type="ECO:0000256" key="7">
    <source>
        <dbReference type="ARBA" id="ARBA00022605"/>
    </source>
</evidence>
<dbReference type="Gene3D" id="3.30.70.260">
    <property type="match status" value="1"/>
</dbReference>
<keyword evidence="7" id="KW-0028">Amino-acid biosynthesis</keyword>
<dbReference type="InterPro" id="IPR006140">
    <property type="entry name" value="D-isomer_DH_NAD-bd"/>
</dbReference>
<dbReference type="EMBL" id="AZEF01000017">
    <property type="protein sequence ID" value="KRL02000.1"/>
    <property type="molecule type" value="Genomic_DNA"/>
</dbReference>
<evidence type="ECO:0000256" key="12">
    <source>
        <dbReference type="ARBA" id="ARBA00048126"/>
    </source>
</evidence>
<dbReference type="STRING" id="1423731.FC81_GL000990"/>
<evidence type="ECO:0000256" key="6">
    <source>
        <dbReference type="ARBA" id="ARBA00021582"/>
    </source>
</evidence>
<organism evidence="16 17">
    <name type="scientific">Liquorilactobacillus capillatus DSM 19910</name>
    <dbReference type="NCBI Taxonomy" id="1423731"/>
    <lineage>
        <taxon>Bacteria</taxon>
        <taxon>Bacillati</taxon>
        <taxon>Bacillota</taxon>
        <taxon>Bacilli</taxon>
        <taxon>Lactobacillales</taxon>
        <taxon>Lactobacillaceae</taxon>
        <taxon>Liquorilactobacillus</taxon>
    </lineage>
</organism>
<dbReference type="InterPro" id="IPR029752">
    <property type="entry name" value="D-isomer_DH_CS1"/>
</dbReference>
<reference evidence="16 17" key="1">
    <citation type="journal article" date="2015" name="Genome Announc.">
        <title>Expanding the biotechnology potential of lactobacilli through comparative genomics of 213 strains and associated genera.</title>
        <authorList>
            <person name="Sun Z."/>
            <person name="Harris H.M."/>
            <person name="McCann A."/>
            <person name="Guo C."/>
            <person name="Argimon S."/>
            <person name="Zhang W."/>
            <person name="Yang X."/>
            <person name="Jeffery I.B."/>
            <person name="Cooney J.C."/>
            <person name="Kagawa T.F."/>
            <person name="Liu W."/>
            <person name="Song Y."/>
            <person name="Salvetti E."/>
            <person name="Wrobel A."/>
            <person name="Rasinkangas P."/>
            <person name="Parkhill J."/>
            <person name="Rea M.C."/>
            <person name="O'Sullivan O."/>
            <person name="Ritari J."/>
            <person name="Douillard F.P."/>
            <person name="Paul Ross R."/>
            <person name="Yang R."/>
            <person name="Briner A.E."/>
            <person name="Felis G.E."/>
            <person name="de Vos W.M."/>
            <person name="Barrangou R."/>
            <person name="Klaenhammer T.R."/>
            <person name="Caufield P.W."/>
            <person name="Cui Y."/>
            <person name="Zhang H."/>
            <person name="O'Toole P.W."/>
        </authorList>
    </citation>
    <scope>NUCLEOTIDE SEQUENCE [LARGE SCALE GENOMIC DNA]</scope>
    <source>
        <strain evidence="16 17">DSM 19910</strain>
    </source>
</reference>
<dbReference type="UniPathway" id="UPA00135">
    <property type="reaction ID" value="UER00196"/>
</dbReference>
<dbReference type="CDD" id="cd04901">
    <property type="entry name" value="ACT_3PGDH"/>
    <property type="match status" value="1"/>
</dbReference>
<dbReference type="PROSITE" id="PS51671">
    <property type="entry name" value="ACT"/>
    <property type="match status" value="1"/>
</dbReference>
<dbReference type="Pfam" id="PF00389">
    <property type="entry name" value="2-Hacid_dh"/>
    <property type="match status" value="1"/>
</dbReference>